<comment type="caution">
    <text evidence="2">The sequence shown here is derived from an EMBL/GenBank/DDBJ whole genome shotgun (WGS) entry which is preliminary data.</text>
</comment>
<reference evidence="2 3" key="1">
    <citation type="submission" date="2024-02" db="EMBL/GenBank/DDBJ databases">
        <authorList>
            <person name="Chen Y."/>
            <person name="Shah S."/>
            <person name="Dougan E. K."/>
            <person name="Thang M."/>
            <person name="Chan C."/>
        </authorList>
    </citation>
    <scope>NUCLEOTIDE SEQUENCE [LARGE SCALE GENOMIC DNA]</scope>
</reference>
<gene>
    <name evidence="2" type="ORF">SCF082_LOCUS12208</name>
</gene>
<accession>A0ABP0JI69</accession>
<organism evidence="2 3">
    <name type="scientific">Durusdinium trenchii</name>
    <dbReference type="NCBI Taxonomy" id="1381693"/>
    <lineage>
        <taxon>Eukaryota</taxon>
        <taxon>Sar</taxon>
        <taxon>Alveolata</taxon>
        <taxon>Dinophyceae</taxon>
        <taxon>Suessiales</taxon>
        <taxon>Symbiodiniaceae</taxon>
        <taxon>Durusdinium</taxon>
    </lineage>
</organism>
<evidence type="ECO:0000256" key="1">
    <source>
        <dbReference type="SAM" id="MobiDB-lite"/>
    </source>
</evidence>
<dbReference type="Gene3D" id="3.90.70.10">
    <property type="entry name" value="Cysteine proteinases"/>
    <property type="match status" value="1"/>
</dbReference>
<name>A0ABP0JI69_9DINO</name>
<evidence type="ECO:0000313" key="2">
    <source>
        <dbReference type="EMBL" id="CAK9014117.1"/>
    </source>
</evidence>
<keyword evidence="3" id="KW-1185">Reference proteome</keyword>
<dbReference type="EMBL" id="CAXAMM010007411">
    <property type="protein sequence ID" value="CAK9014117.1"/>
    <property type="molecule type" value="Genomic_DNA"/>
</dbReference>
<dbReference type="Proteomes" id="UP001642464">
    <property type="component" value="Unassembled WGS sequence"/>
</dbReference>
<feature type="region of interest" description="Disordered" evidence="1">
    <location>
        <begin position="148"/>
        <end position="170"/>
    </location>
</feature>
<sequence>MDVLRQQRHQCGVTSCRSYNVWLGTEQVEAWPVTLVENEGTPEATVQELILHTFKEAWLAEGLRCGACGQQKRVLQQAMPLATPEVLVVSFPRNSHVDPHTRRQVRNEHAIEAAGSVSVTGSEYDFVALVEHIPAAHGDTEQGHFDTGAQNQALPGEGMARASPRQHGPHMETLSFGESEDGTWEFERDVAAVLGKFESGEDVAEILAMGQGDAKEQLPALVACWENDEFGGK</sequence>
<evidence type="ECO:0000313" key="3">
    <source>
        <dbReference type="Proteomes" id="UP001642464"/>
    </source>
</evidence>
<proteinExistence type="predicted"/>
<protein>
    <recommendedName>
        <fullName evidence="4">Ubiquitinyl hydrolase 1</fullName>
    </recommendedName>
</protein>
<evidence type="ECO:0008006" key="4">
    <source>
        <dbReference type="Google" id="ProtNLM"/>
    </source>
</evidence>